<organism evidence="1 2">
    <name type="scientific">Lecanicillium saksenae</name>
    <dbReference type="NCBI Taxonomy" id="468837"/>
    <lineage>
        <taxon>Eukaryota</taxon>
        <taxon>Fungi</taxon>
        <taxon>Dikarya</taxon>
        <taxon>Ascomycota</taxon>
        <taxon>Pezizomycotina</taxon>
        <taxon>Sordariomycetes</taxon>
        <taxon>Hypocreomycetidae</taxon>
        <taxon>Hypocreales</taxon>
        <taxon>Cordycipitaceae</taxon>
        <taxon>Lecanicillium</taxon>
    </lineage>
</organism>
<dbReference type="Proteomes" id="UP001148737">
    <property type="component" value="Unassembled WGS sequence"/>
</dbReference>
<keyword evidence="2" id="KW-1185">Reference proteome</keyword>
<evidence type="ECO:0000313" key="1">
    <source>
        <dbReference type="EMBL" id="KAJ3483462.1"/>
    </source>
</evidence>
<dbReference type="EMBL" id="JANAKD010001097">
    <property type="protein sequence ID" value="KAJ3483462.1"/>
    <property type="molecule type" value="Genomic_DNA"/>
</dbReference>
<protein>
    <submittedName>
        <fullName evidence="1">Uncharacterized protein</fullName>
    </submittedName>
</protein>
<name>A0ACC1QP14_9HYPO</name>
<gene>
    <name evidence="1" type="ORF">NLG97_g7301</name>
</gene>
<comment type="caution">
    <text evidence="1">The sequence shown here is derived from an EMBL/GenBank/DDBJ whole genome shotgun (WGS) entry which is preliminary data.</text>
</comment>
<accession>A0ACC1QP14</accession>
<evidence type="ECO:0000313" key="2">
    <source>
        <dbReference type="Proteomes" id="UP001148737"/>
    </source>
</evidence>
<sequence length="604" mass="66603">MLPSLLKGSYREYKADTDVVAAWLATMAAENGYRSGGSSLPANQAPSSRRLKGKARKQAKAGVPVTSLPNTGPKTTHVVKIHEFEPLATFIAGLGTVTVPAYVAKTLSRVISVRKTFAQRLVSNGVEVTAKSESNHSFFVEVLEKVRKVLQPLMAADQYAGRAAGAETSKQKQPAAVVRNIFNSLEVYHTTVDFENAPDVAPLKPSAKVDYVSEQADSVLDILFAVTTLLSDYAELKKLARSLEEEIEPLLQKAGGGHPFLQTFFLSLCRGAGLDGMTKVQPMDAFNVEAYDVAEACLLNTLILLASYTAVADPEQASLQNYNGKFGWYDESLRGSEWTNRQKWMQDLTAVLELMPDLSFLVSRAARVSVTDELTRGLAYMINEQRPTAPLWVAFALQIYLMVLHEFGHTCDGFGIMQAESRRIKYSMLDVPPSSCSHVLKATSLWDKDPMAAARDAMMDTGLLPPTRSQPFKFLRRYPMYCGLLIHNMRATVQTEGLPYPATPGALVGVVQLHHALHQEGLLEQDCVWEDLQTLLELQGNASFFVGQPPTNKQAYFTNYCLSIGTSLTHWAAGQRKSSKTVKVHSDNRRHLESQYAGVVSKLY</sequence>
<reference evidence="1" key="1">
    <citation type="submission" date="2022-07" db="EMBL/GenBank/DDBJ databases">
        <title>Genome Sequence of Lecanicillium saksenae.</title>
        <authorList>
            <person name="Buettner E."/>
        </authorList>
    </citation>
    <scope>NUCLEOTIDE SEQUENCE</scope>
    <source>
        <strain evidence="1">VT-O1</strain>
    </source>
</reference>
<proteinExistence type="predicted"/>